<dbReference type="InterPro" id="IPR000182">
    <property type="entry name" value="GNAT_dom"/>
</dbReference>
<dbReference type="Pfam" id="PF00583">
    <property type="entry name" value="Acetyltransf_1"/>
    <property type="match status" value="1"/>
</dbReference>
<sequence length="148" mass="15804">MIACAPADPDCEEARALIAELDAALAAICGDSGAASFDADDVRGPRALFLLARDAAGQAVGCGALRPVDAEVAEVKRMYARPGSGAGVHLLGELERRALAFGYRAFWLETRRVNGRAVAFYERNGYRVIPNYGKYVGREDAICLGKLL</sequence>
<name>A0ABV7PS25_9BURK</name>
<evidence type="ECO:0000313" key="4">
    <source>
        <dbReference type="EMBL" id="MFC3460336.1"/>
    </source>
</evidence>
<keyword evidence="2" id="KW-0012">Acyltransferase</keyword>
<comment type="caution">
    <text evidence="4">The sequence shown here is derived from an EMBL/GenBank/DDBJ whole genome shotgun (WGS) entry which is preliminary data.</text>
</comment>
<dbReference type="RefSeq" id="WP_312548749.1">
    <property type="nucleotide sequence ID" value="NZ_JBHRVV010000001.1"/>
</dbReference>
<organism evidence="4 5">
    <name type="scientific">Massilia haematophila</name>
    <dbReference type="NCBI Taxonomy" id="457923"/>
    <lineage>
        <taxon>Bacteria</taxon>
        <taxon>Pseudomonadati</taxon>
        <taxon>Pseudomonadota</taxon>
        <taxon>Betaproteobacteria</taxon>
        <taxon>Burkholderiales</taxon>
        <taxon>Oxalobacteraceae</taxon>
        <taxon>Telluria group</taxon>
        <taxon>Massilia</taxon>
    </lineage>
</organism>
<dbReference type="Proteomes" id="UP001595665">
    <property type="component" value="Unassembled WGS sequence"/>
</dbReference>
<dbReference type="EMBL" id="JBHRVV010000001">
    <property type="protein sequence ID" value="MFC3460336.1"/>
    <property type="molecule type" value="Genomic_DNA"/>
</dbReference>
<gene>
    <name evidence="4" type="ORF">ACFOPH_19055</name>
</gene>
<protein>
    <submittedName>
        <fullName evidence="4">GNAT family N-acetyltransferase</fullName>
    </submittedName>
</protein>
<dbReference type="PANTHER" id="PTHR43877:SF2">
    <property type="entry name" value="AMINOALKYLPHOSPHONATE N-ACETYLTRANSFERASE-RELATED"/>
    <property type="match status" value="1"/>
</dbReference>
<dbReference type="InterPro" id="IPR050832">
    <property type="entry name" value="Bact_Acetyltransf"/>
</dbReference>
<dbReference type="PROSITE" id="PS51186">
    <property type="entry name" value="GNAT"/>
    <property type="match status" value="1"/>
</dbReference>
<proteinExistence type="predicted"/>
<dbReference type="Gene3D" id="3.40.630.30">
    <property type="match status" value="1"/>
</dbReference>
<dbReference type="PANTHER" id="PTHR43877">
    <property type="entry name" value="AMINOALKYLPHOSPHONATE N-ACETYLTRANSFERASE-RELATED-RELATED"/>
    <property type="match status" value="1"/>
</dbReference>
<dbReference type="InterPro" id="IPR016181">
    <property type="entry name" value="Acyl_CoA_acyltransferase"/>
</dbReference>
<evidence type="ECO:0000256" key="1">
    <source>
        <dbReference type="ARBA" id="ARBA00022679"/>
    </source>
</evidence>
<keyword evidence="5" id="KW-1185">Reference proteome</keyword>
<accession>A0ABV7PS25</accession>
<dbReference type="SUPFAM" id="SSF55729">
    <property type="entry name" value="Acyl-CoA N-acyltransferases (Nat)"/>
    <property type="match status" value="1"/>
</dbReference>
<feature type="domain" description="N-acetyltransferase" evidence="3">
    <location>
        <begin position="12"/>
        <end position="148"/>
    </location>
</feature>
<reference evidence="5" key="1">
    <citation type="journal article" date="2019" name="Int. J. Syst. Evol. Microbiol.">
        <title>The Global Catalogue of Microorganisms (GCM) 10K type strain sequencing project: providing services to taxonomists for standard genome sequencing and annotation.</title>
        <authorList>
            <consortium name="The Broad Institute Genomics Platform"/>
            <consortium name="The Broad Institute Genome Sequencing Center for Infectious Disease"/>
            <person name="Wu L."/>
            <person name="Ma J."/>
        </authorList>
    </citation>
    <scope>NUCLEOTIDE SEQUENCE [LARGE SCALE GENOMIC DNA]</scope>
    <source>
        <strain evidence="5">CCM 7480</strain>
    </source>
</reference>
<evidence type="ECO:0000256" key="2">
    <source>
        <dbReference type="ARBA" id="ARBA00023315"/>
    </source>
</evidence>
<evidence type="ECO:0000313" key="5">
    <source>
        <dbReference type="Proteomes" id="UP001595665"/>
    </source>
</evidence>
<evidence type="ECO:0000259" key="3">
    <source>
        <dbReference type="PROSITE" id="PS51186"/>
    </source>
</evidence>
<keyword evidence="1" id="KW-0808">Transferase</keyword>